<evidence type="ECO:0000313" key="2">
    <source>
        <dbReference type="Proteomes" id="UP001629156"/>
    </source>
</evidence>
<accession>A0ABW8YYB0</accession>
<keyword evidence="2" id="KW-1185">Reference proteome</keyword>
<evidence type="ECO:0000313" key="1">
    <source>
        <dbReference type="EMBL" id="MFL9844457.1"/>
    </source>
</evidence>
<gene>
    <name evidence="1" type="ORF">ABS766_08500</name>
</gene>
<organism evidence="1 2">
    <name type="scientific">Flavobacterium rhizosphaerae</name>
    <dbReference type="NCBI Taxonomy" id="3163298"/>
    <lineage>
        <taxon>Bacteria</taxon>
        <taxon>Pseudomonadati</taxon>
        <taxon>Bacteroidota</taxon>
        <taxon>Flavobacteriia</taxon>
        <taxon>Flavobacteriales</taxon>
        <taxon>Flavobacteriaceae</taxon>
        <taxon>Flavobacterium</taxon>
    </lineage>
</organism>
<sequence>MEITEDNILEVKQNIFFQAEVFINDIGEFAPFGLIYKSDKIIPLGYYTNEEIMNGSETIENMKKYMEDSLKKAEIKIAALAYDIYMELHSTSNKKTSALCLELSTGKGWETNYYVYKIIRGKCEWGV</sequence>
<dbReference type="RefSeq" id="WP_408084709.1">
    <property type="nucleotide sequence ID" value="NZ_JBELPZ010000007.1"/>
</dbReference>
<dbReference type="Proteomes" id="UP001629156">
    <property type="component" value="Unassembled WGS sequence"/>
</dbReference>
<dbReference type="EMBL" id="JBELPZ010000007">
    <property type="protein sequence ID" value="MFL9844457.1"/>
    <property type="molecule type" value="Genomic_DNA"/>
</dbReference>
<name>A0ABW8YYB0_9FLAO</name>
<comment type="caution">
    <text evidence="1">The sequence shown here is derived from an EMBL/GenBank/DDBJ whole genome shotgun (WGS) entry which is preliminary data.</text>
</comment>
<reference evidence="1 2" key="1">
    <citation type="submission" date="2024-06" db="EMBL/GenBank/DDBJ databases">
        <authorList>
            <person name="Kaempfer P."/>
            <person name="Viver T."/>
        </authorList>
    </citation>
    <scope>NUCLEOTIDE SEQUENCE [LARGE SCALE GENOMIC DNA]</scope>
    <source>
        <strain evidence="1 2">ST-119</strain>
    </source>
</reference>
<proteinExistence type="predicted"/>
<protein>
    <submittedName>
        <fullName evidence="1">Uncharacterized protein</fullName>
    </submittedName>
</protein>